<feature type="non-terminal residue" evidence="1">
    <location>
        <position position="1"/>
    </location>
</feature>
<protein>
    <submittedName>
        <fullName evidence="1">Uncharacterized protein</fullName>
    </submittedName>
</protein>
<dbReference type="AlphaFoldDB" id="A0AA35QFI6"/>
<name>A0AA35QFI6_9HYPO</name>
<dbReference type="Proteomes" id="UP001160390">
    <property type="component" value="Unassembled WGS sequence"/>
</dbReference>
<sequence>FCTNHYITVTATSVRLRHRSGHRYPRGIRLIFLSRRGRRLRDVKWAGCQFLRCQDVSHNSAGDKQLEALGLLPAGFLMMLGPAVASGYAASMDAGLSALDRPELIGSP</sequence>
<proteinExistence type="predicted"/>
<gene>
    <name evidence="1" type="ORF">CCHLO57077_00007018</name>
</gene>
<reference evidence="1" key="1">
    <citation type="submission" date="2023-01" db="EMBL/GenBank/DDBJ databases">
        <authorList>
            <person name="Piombo E."/>
        </authorList>
    </citation>
    <scope>NUCLEOTIDE SEQUENCE</scope>
</reference>
<organism evidence="1 2">
    <name type="scientific">Clonostachys chloroleuca</name>
    <dbReference type="NCBI Taxonomy" id="1926264"/>
    <lineage>
        <taxon>Eukaryota</taxon>
        <taxon>Fungi</taxon>
        <taxon>Dikarya</taxon>
        <taxon>Ascomycota</taxon>
        <taxon>Pezizomycotina</taxon>
        <taxon>Sordariomycetes</taxon>
        <taxon>Hypocreomycetidae</taxon>
        <taxon>Hypocreales</taxon>
        <taxon>Bionectriaceae</taxon>
        <taxon>Clonostachys</taxon>
    </lineage>
</organism>
<comment type="caution">
    <text evidence="1">The sequence shown here is derived from an EMBL/GenBank/DDBJ whole genome shotgun (WGS) entry which is preliminary data.</text>
</comment>
<keyword evidence="2" id="KW-1185">Reference proteome</keyword>
<evidence type="ECO:0000313" key="2">
    <source>
        <dbReference type="Proteomes" id="UP001160390"/>
    </source>
</evidence>
<accession>A0AA35QFI6</accession>
<evidence type="ECO:0000313" key="1">
    <source>
        <dbReference type="EMBL" id="CAI6100970.1"/>
    </source>
</evidence>
<dbReference type="EMBL" id="CABFNP030001353">
    <property type="protein sequence ID" value="CAI6100970.1"/>
    <property type="molecule type" value="Genomic_DNA"/>
</dbReference>